<comment type="similarity">
    <text evidence="2">Belongs to the type IA topoisomerase family.</text>
</comment>
<dbReference type="GO" id="GO:0006265">
    <property type="term" value="P:DNA topological change"/>
    <property type="evidence" value="ECO:0007669"/>
    <property type="project" value="InterPro"/>
</dbReference>
<dbReference type="NCBIfam" id="TIGR01056">
    <property type="entry name" value="topB"/>
    <property type="match status" value="1"/>
</dbReference>
<evidence type="ECO:0000256" key="4">
    <source>
        <dbReference type="ARBA" id="ARBA00022723"/>
    </source>
</evidence>
<dbReference type="GO" id="GO:0006281">
    <property type="term" value="P:DNA repair"/>
    <property type="evidence" value="ECO:0007669"/>
    <property type="project" value="TreeGrafter"/>
</dbReference>
<dbReference type="EC" id="5.6.2.1" evidence="3"/>
<sequence>MRFVIAEKPSVAQSLAAVLGAKQRRDGYLEGNGWLVSWCFGHLAELADAGVYDPEYAKWRYDDLPILPESWRFTVSPDKRGQFDTLRGLMRREDVTEVVNACDAGREGELIFRTAYHLAGCAKPMKRLWISSMEDEAIREGFAALRDGREYDGLHQSALCRAKADWLVGINATRLFSLLYNRTLNVGRVLSPTLALIVQREAEIGAFRPEPFYTVALDCGGFTATGERQKTKKEAETTAAACKGGAAILQAVERKEKTEKPPALYDLTTLQRDANRALGFTAQQTLDYLQSLYEKKLCTYPRTDSRFLTNDMEAGVPALAAVAALICGAESLAGGLRPESCNAAQVCDSAKVSDHHAVVPTPSAGKADPAALPAGEREVLRLVARGLLRAVSPAHRFAETSVTVECGGSRFTAKGRAVLDMGWKLYDQTDKEAFGSSLPDGGRLPDGMKEGQTLTVAGVTIKEGKTTAPKHHTEDSLLAAMETAGAKDMLAGGLRPDDAERRGLGTPATRAAILEKLVSTGFVERKKAKKAVNLLPTQIGVSLVTVLPEQLQSPQLTAEWEHRLKEIEGGALDPGDFLDGIAAMLRELVQTYEAVEGAEVLFPSDRERVGTCPRCGGAVTESKKGFFCENRECRFALWKDNRFFAAKKKVLTKAVAAALLKDGRARLTGCFSEKTGKTYDATVVLDDDGGKYVNFRLEFDAGGRK</sequence>
<dbReference type="InterPro" id="IPR013824">
    <property type="entry name" value="Topo_IA_cen_sub1"/>
</dbReference>
<dbReference type="SMART" id="SM00493">
    <property type="entry name" value="TOPRIM"/>
    <property type="match status" value="1"/>
</dbReference>
<dbReference type="InterPro" id="IPR003601">
    <property type="entry name" value="Topo_IA_2"/>
</dbReference>
<dbReference type="SUPFAM" id="SSF56712">
    <property type="entry name" value="Prokaryotic type I DNA topoisomerase"/>
    <property type="match status" value="1"/>
</dbReference>
<evidence type="ECO:0000256" key="6">
    <source>
        <dbReference type="ARBA" id="ARBA00023125"/>
    </source>
</evidence>
<dbReference type="NCBIfam" id="NF005829">
    <property type="entry name" value="PRK07726.1"/>
    <property type="match status" value="1"/>
</dbReference>
<dbReference type="Pfam" id="PF01751">
    <property type="entry name" value="Toprim"/>
    <property type="match status" value="1"/>
</dbReference>
<evidence type="ECO:0000256" key="1">
    <source>
        <dbReference type="ARBA" id="ARBA00000213"/>
    </source>
</evidence>
<dbReference type="InterPro" id="IPR013497">
    <property type="entry name" value="Topo_IA_cen"/>
</dbReference>
<dbReference type="GO" id="GO:0046872">
    <property type="term" value="F:metal ion binding"/>
    <property type="evidence" value="ECO:0007669"/>
    <property type="project" value="UniProtKB-KW"/>
</dbReference>
<dbReference type="Gene3D" id="2.70.20.10">
    <property type="entry name" value="Topoisomerase I, domain 3"/>
    <property type="match status" value="1"/>
</dbReference>
<evidence type="ECO:0000256" key="10">
    <source>
        <dbReference type="ARBA" id="ARBA00032235"/>
    </source>
</evidence>
<dbReference type="InterPro" id="IPR013825">
    <property type="entry name" value="Topo_IA_cen_sub2"/>
</dbReference>
<dbReference type="InterPro" id="IPR000380">
    <property type="entry name" value="Topo_IA"/>
</dbReference>
<evidence type="ECO:0000256" key="2">
    <source>
        <dbReference type="ARBA" id="ARBA00009446"/>
    </source>
</evidence>
<dbReference type="CDD" id="cd03362">
    <property type="entry name" value="TOPRIM_TopoIA_TopoIII"/>
    <property type="match status" value="1"/>
</dbReference>
<dbReference type="InterPro" id="IPR003602">
    <property type="entry name" value="Topo_IA_DNA-bd_dom"/>
</dbReference>
<evidence type="ECO:0000256" key="3">
    <source>
        <dbReference type="ARBA" id="ARBA00012891"/>
    </source>
</evidence>
<dbReference type="GO" id="GO:0003917">
    <property type="term" value="F:DNA topoisomerase type I (single strand cut, ATP-independent) activity"/>
    <property type="evidence" value="ECO:0007669"/>
    <property type="project" value="UniProtKB-EC"/>
</dbReference>
<dbReference type="PROSITE" id="PS52039">
    <property type="entry name" value="TOPO_IA_2"/>
    <property type="match status" value="1"/>
</dbReference>
<evidence type="ECO:0000259" key="13">
    <source>
        <dbReference type="PROSITE" id="PS52039"/>
    </source>
</evidence>
<dbReference type="PANTHER" id="PTHR11390">
    <property type="entry name" value="PROKARYOTIC DNA TOPOISOMERASE"/>
    <property type="match status" value="1"/>
</dbReference>
<evidence type="ECO:0000313" key="14">
    <source>
        <dbReference type="EMBL" id="RGX26334.1"/>
    </source>
</evidence>
<evidence type="ECO:0000259" key="12">
    <source>
        <dbReference type="PROSITE" id="PS50880"/>
    </source>
</evidence>
<dbReference type="SMART" id="SM00437">
    <property type="entry name" value="TOP1Ac"/>
    <property type="match status" value="1"/>
</dbReference>
<dbReference type="PANTHER" id="PTHR11390:SF21">
    <property type="entry name" value="DNA TOPOISOMERASE 3-ALPHA"/>
    <property type="match status" value="1"/>
</dbReference>
<keyword evidence="5" id="KW-0799">Topoisomerase</keyword>
<dbReference type="RefSeq" id="WP_007716460.1">
    <property type="nucleotide sequence ID" value="NZ_JAWYJI010000131.1"/>
</dbReference>
<reference evidence="14 15" key="1">
    <citation type="submission" date="2018-08" db="EMBL/GenBank/DDBJ databases">
        <title>A genome reference for cultivated species of the human gut microbiota.</title>
        <authorList>
            <person name="Zou Y."/>
            <person name="Xue W."/>
            <person name="Luo G."/>
        </authorList>
    </citation>
    <scope>NUCLEOTIDE SEQUENCE [LARGE SCALE GENOMIC DNA]</scope>
    <source>
        <strain evidence="14 15">AF04-15</strain>
    </source>
</reference>
<evidence type="ECO:0000256" key="11">
    <source>
        <dbReference type="ARBA" id="ARBA00032877"/>
    </source>
</evidence>
<dbReference type="CDD" id="cd00186">
    <property type="entry name" value="TOP1Ac"/>
    <property type="match status" value="1"/>
</dbReference>
<dbReference type="OrthoDB" id="9803554at2"/>
<keyword evidence="6" id="KW-0238">DNA-binding</keyword>
<dbReference type="GO" id="GO:0043597">
    <property type="term" value="C:cytoplasmic replication fork"/>
    <property type="evidence" value="ECO:0007669"/>
    <property type="project" value="TreeGrafter"/>
</dbReference>
<dbReference type="InterPro" id="IPR005738">
    <property type="entry name" value="TopoIII"/>
</dbReference>
<dbReference type="AlphaFoldDB" id="A0A413FBG5"/>
<dbReference type="PRINTS" id="PR00417">
    <property type="entry name" value="PRTPISMRASEI"/>
</dbReference>
<evidence type="ECO:0000256" key="9">
    <source>
        <dbReference type="ARBA" id="ARBA00031985"/>
    </source>
</evidence>
<protein>
    <recommendedName>
        <fullName evidence="3">DNA topoisomerase</fullName>
        <ecNumber evidence="3">5.6.2.1</ecNumber>
    </recommendedName>
    <alternativeName>
        <fullName evidence="11">Omega-protein</fullName>
    </alternativeName>
    <alternativeName>
        <fullName evidence="10">Relaxing enzyme</fullName>
    </alternativeName>
    <alternativeName>
        <fullName evidence="8">Swivelase</fullName>
    </alternativeName>
    <alternativeName>
        <fullName evidence="9">Untwisting enzyme</fullName>
    </alternativeName>
</protein>
<feature type="domain" description="Topo IA-type catalytic" evidence="13">
    <location>
        <begin position="151"/>
        <end position="589"/>
    </location>
</feature>
<dbReference type="PROSITE" id="PS50880">
    <property type="entry name" value="TOPRIM"/>
    <property type="match status" value="1"/>
</dbReference>
<evidence type="ECO:0000313" key="15">
    <source>
        <dbReference type="Proteomes" id="UP000283880"/>
    </source>
</evidence>
<organism evidence="14 15">
    <name type="scientific">Enterocloster asparagiformis</name>
    <dbReference type="NCBI Taxonomy" id="333367"/>
    <lineage>
        <taxon>Bacteria</taxon>
        <taxon>Bacillati</taxon>
        <taxon>Bacillota</taxon>
        <taxon>Clostridia</taxon>
        <taxon>Lachnospirales</taxon>
        <taxon>Lachnospiraceae</taxon>
        <taxon>Enterocloster</taxon>
    </lineage>
</organism>
<dbReference type="Gene3D" id="1.10.290.10">
    <property type="entry name" value="Topoisomerase I, domain 4"/>
    <property type="match status" value="1"/>
</dbReference>
<proteinExistence type="inferred from homology"/>
<dbReference type="InterPro" id="IPR034144">
    <property type="entry name" value="TOPRIM_TopoIII"/>
</dbReference>
<dbReference type="Gene3D" id="3.40.50.140">
    <property type="match status" value="1"/>
</dbReference>
<name>A0A413FBG5_9FIRM</name>
<gene>
    <name evidence="14" type="ORF">DWV29_19700</name>
</gene>
<dbReference type="Gene3D" id="1.10.460.10">
    <property type="entry name" value="Topoisomerase I, domain 2"/>
    <property type="match status" value="1"/>
</dbReference>
<dbReference type="EMBL" id="QSBM01000016">
    <property type="protein sequence ID" value="RGX26334.1"/>
    <property type="molecule type" value="Genomic_DNA"/>
</dbReference>
<evidence type="ECO:0000256" key="8">
    <source>
        <dbReference type="ARBA" id="ARBA00030003"/>
    </source>
</evidence>
<dbReference type="Pfam" id="PF01131">
    <property type="entry name" value="Topoisom_bac"/>
    <property type="match status" value="1"/>
</dbReference>
<dbReference type="SMART" id="SM00436">
    <property type="entry name" value="TOP1Bc"/>
    <property type="match status" value="1"/>
</dbReference>
<keyword evidence="4" id="KW-0479">Metal-binding</keyword>
<dbReference type="InterPro" id="IPR023405">
    <property type="entry name" value="Topo_IA_core_domain"/>
</dbReference>
<dbReference type="InterPro" id="IPR013826">
    <property type="entry name" value="Topo_IA_cen_sub3"/>
</dbReference>
<dbReference type="Proteomes" id="UP000283880">
    <property type="component" value="Unassembled WGS sequence"/>
</dbReference>
<comment type="caution">
    <text evidence="14">The sequence shown here is derived from an EMBL/GenBank/DDBJ whole genome shotgun (WGS) entry which is preliminary data.</text>
</comment>
<dbReference type="InterPro" id="IPR006171">
    <property type="entry name" value="TOPRIM_dom"/>
</dbReference>
<feature type="domain" description="Toprim" evidence="12">
    <location>
        <begin position="1"/>
        <end position="134"/>
    </location>
</feature>
<accession>A0A413FBG5</accession>
<evidence type="ECO:0000256" key="5">
    <source>
        <dbReference type="ARBA" id="ARBA00023029"/>
    </source>
</evidence>
<dbReference type="GO" id="GO:0003677">
    <property type="term" value="F:DNA binding"/>
    <property type="evidence" value="ECO:0007669"/>
    <property type="project" value="UniProtKB-KW"/>
</dbReference>
<dbReference type="GO" id="GO:0006310">
    <property type="term" value="P:DNA recombination"/>
    <property type="evidence" value="ECO:0007669"/>
    <property type="project" value="TreeGrafter"/>
</dbReference>
<evidence type="ECO:0000256" key="7">
    <source>
        <dbReference type="ARBA" id="ARBA00023235"/>
    </source>
</evidence>
<comment type="catalytic activity">
    <reaction evidence="1">
        <text>ATP-independent breakage of single-stranded DNA, followed by passage and rejoining.</text>
        <dbReference type="EC" id="5.6.2.1"/>
    </reaction>
</comment>
<keyword evidence="7 14" id="KW-0413">Isomerase</keyword>